<dbReference type="OMA" id="VPVGMIM"/>
<gene>
    <name evidence="2" type="ORF">BRADI_4g29200v3</name>
</gene>
<reference evidence="2" key="2">
    <citation type="submission" date="2017-06" db="EMBL/GenBank/DDBJ databases">
        <title>WGS assembly of Brachypodium distachyon.</title>
        <authorList>
            <consortium name="The International Brachypodium Initiative"/>
            <person name="Lucas S."/>
            <person name="Harmon-Smith M."/>
            <person name="Lail K."/>
            <person name="Tice H."/>
            <person name="Grimwood J."/>
            <person name="Bruce D."/>
            <person name="Barry K."/>
            <person name="Shu S."/>
            <person name="Lindquist E."/>
            <person name="Wang M."/>
            <person name="Pitluck S."/>
            <person name="Vogel J.P."/>
            <person name="Garvin D.F."/>
            <person name="Mockler T.C."/>
            <person name="Schmutz J."/>
            <person name="Rokhsar D."/>
            <person name="Bevan M.W."/>
        </authorList>
    </citation>
    <scope>NUCLEOTIDE SEQUENCE</scope>
    <source>
        <strain evidence="2">Bd21</strain>
    </source>
</reference>
<keyword evidence="4" id="KW-1185">Reference proteome</keyword>
<sequence>MGSLSVEAQAMSCCSCEDDDDDDDGMPPEHLRAFEAFLEEVVPVDMIMASQREEEARLRRGGKRRSHEDDMKEKLRLWARAVVKQTMRRR</sequence>
<evidence type="ECO:0000313" key="4">
    <source>
        <dbReference type="Proteomes" id="UP000008810"/>
    </source>
</evidence>
<dbReference type="InParanoid" id="I1IPR9"/>
<evidence type="ECO:0000313" key="2">
    <source>
        <dbReference type="EMBL" id="PNT64478.1"/>
    </source>
</evidence>
<reference evidence="2 3" key="1">
    <citation type="journal article" date="2010" name="Nature">
        <title>Genome sequencing and analysis of the model grass Brachypodium distachyon.</title>
        <authorList>
            <consortium name="International Brachypodium Initiative"/>
        </authorList>
    </citation>
    <scope>NUCLEOTIDE SEQUENCE [LARGE SCALE GENOMIC DNA]</scope>
    <source>
        <strain evidence="2 3">Bd21</strain>
    </source>
</reference>
<dbReference type="EMBL" id="CM000883">
    <property type="protein sequence ID" value="PNT64478.1"/>
    <property type="molecule type" value="Genomic_DNA"/>
</dbReference>
<evidence type="ECO:0000313" key="3">
    <source>
        <dbReference type="EnsemblPlants" id="PNT64478"/>
    </source>
</evidence>
<dbReference type="AlphaFoldDB" id="I1IPR9"/>
<organism evidence="3">
    <name type="scientific">Brachypodium distachyon</name>
    <name type="common">Purple false brome</name>
    <name type="synonym">Trachynia distachya</name>
    <dbReference type="NCBI Taxonomy" id="15368"/>
    <lineage>
        <taxon>Eukaryota</taxon>
        <taxon>Viridiplantae</taxon>
        <taxon>Streptophyta</taxon>
        <taxon>Embryophyta</taxon>
        <taxon>Tracheophyta</taxon>
        <taxon>Spermatophyta</taxon>
        <taxon>Magnoliopsida</taxon>
        <taxon>Liliopsida</taxon>
        <taxon>Poales</taxon>
        <taxon>Poaceae</taxon>
        <taxon>BOP clade</taxon>
        <taxon>Pooideae</taxon>
        <taxon>Stipodae</taxon>
        <taxon>Brachypodieae</taxon>
        <taxon>Brachypodium</taxon>
    </lineage>
</organism>
<dbReference type="eggNOG" id="ENOG502R650">
    <property type="taxonomic scope" value="Eukaryota"/>
</dbReference>
<dbReference type="OrthoDB" id="696234at2759"/>
<dbReference type="EnsemblPlants" id="PNT64478">
    <property type="protein sequence ID" value="PNT64478"/>
    <property type="gene ID" value="BRADI_4g29200v3"/>
</dbReference>
<evidence type="ECO:0000256" key="1">
    <source>
        <dbReference type="SAM" id="MobiDB-lite"/>
    </source>
</evidence>
<name>I1IPR9_BRADI</name>
<dbReference type="Proteomes" id="UP000008810">
    <property type="component" value="Chromosome 4"/>
</dbReference>
<proteinExistence type="predicted"/>
<feature type="region of interest" description="Disordered" evidence="1">
    <location>
        <begin position="1"/>
        <end position="29"/>
    </location>
</feature>
<feature type="compositionally biased region" description="Acidic residues" evidence="1">
    <location>
        <begin position="16"/>
        <end position="26"/>
    </location>
</feature>
<reference evidence="3" key="3">
    <citation type="submission" date="2018-08" db="UniProtKB">
        <authorList>
            <consortium name="EnsemblPlants"/>
        </authorList>
    </citation>
    <scope>IDENTIFICATION</scope>
    <source>
        <strain evidence="3">cv. Bd21</strain>
    </source>
</reference>
<protein>
    <submittedName>
        <fullName evidence="2 3">Uncharacterized protein</fullName>
    </submittedName>
</protein>
<accession>I1IPR9</accession>
<dbReference type="Gramene" id="PNT64478">
    <property type="protein sequence ID" value="PNT64478"/>
    <property type="gene ID" value="BRADI_4g29200v3"/>
</dbReference>
<dbReference type="HOGENOM" id="CLU_190243_0_0_1"/>